<evidence type="ECO:0000313" key="2">
    <source>
        <dbReference type="EMBL" id="CAH0407281.1"/>
    </source>
</evidence>
<dbReference type="InterPro" id="IPR036691">
    <property type="entry name" value="Endo/exonu/phosph_ase_sf"/>
</dbReference>
<evidence type="ECO:0008006" key="4">
    <source>
        <dbReference type="Google" id="ProtNLM"/>
    </source>
</evidence>
<feature type="region of interest" description="Disordered" evidence="1">
    <location>
        <begin position="1642"/>
        <end position="1673"/>
    </location>
</feature>
<feature type="compositionally biased region" description="Acidic residues" evidence="1">
    <location>
        <begin position="1663"/>
        <end position="1673"/>
    </location>
</feature>
<organism evidence="2 3">
    <name type="scientific">Chilo suppressalis</name>
    <name type="common">Asiatic rice borer moth</name>
    <dbReference type="NCBI Taxonomy" id="168631"/>
    <lineage>
        <taxon>Eukaryota</taxon>
        <taxon>Metazoa</taxon>
        <taxon>Ecdysozoa</taxon>
        <taxon>Arthropoda</taxon>
        <taxon>Hexapoda</taxon>
        <taxon>Insecta</taxon>
        <taxon>Pterygota</taxon>
        <taxon>Neoptera</taxon>
        <taxon>Endopterygota</taxon>
        <taxon>Lepidoptera</taxon>
        <taxon>Glossata</taxon>
        <taxon>Ditrysia</taxon>
        <taxon>Pyraloidea</taxon>
        <taxon>Crambidae</taxon>
        <taxon>Crambinae</taxon>
        <taxon>Chilo</taxon>
    </lineage>
</organism>
<sequence length="1673" mass="191332">MLFADDTSLVFKPGRGNDCYDEVNCAFSEVLHGFTVNNLKLNSNKTKCIKFTLPKVRQRKLKDHSEDANRVARPIASAKIRKMVDLLPGMPYTKNSWLLQEKDTTHRPFSSRGCRKRRLRDIGAFIRSAGGRVPNTRLVCYHRAHGEKPVKARHPWNRCREDCIDPPGRETRRNGCPTGRTWHSTGARAFLTSSRGCPIMSRIISGWTVVPVGDRGVGSRQPLPGGQSFEETCLPNLPSLVATTSTRFTSRHVFFTLLKQSLDVQRCTPPRLQRCLRSSSATYADSTLTSTLSTTIIETARPALLFLTETQILPPADTDYLNYPGYVLEESCKAKAGVCLYVRADVCCHRLRCLEDPSFSMLGSLRVPLRSHTGDVETTRLFEHLSRAADDAQEQFPNAELVFLVDFNAHHNLWLSSSKTDHAGISAHAFALTHDLSNWLISPPGSQIFQAKPPRPAVVKRRIWHYGSADWDGMRDYFASVPWKQRCFSDRDLSASAVAITEEIIMGMEYYIPHSDLISKGTRNLWFNRDSAYRAWIRFRALKDPEVDSLKAAYNFASKTCKKAYIRADTQRVARVGQELMTLPTSSRSYWRLAKAVQKNFCEPSLPPLRCPDVTLAHKPQEKADLLAKHFAANSRIDDCNALPPSLPHCGTTMPDIKIRQREAFDHISEWGTRNLVEFNAKKTQACAFTAKTSPFLPLPSLPGTTLPLQSNISMLGMEVRSDLNPKNYIETVIKTASRKLGVLNKVRRFFTPDQLCLLYKTQVWSCVEYCSHLWDGSAKYLLDALDRLQRRAIRIIGDEEVTKHLEPLQLRRDVASLSAFYRLYHGECSEELFSLIPPSPFLQRTTRACLCCHRLTVATIPTRTKKFCDSFLCRTIHKWNALPAHVFPPSYNLGSFKRGVKKQHAGRQETQNHQNSVFCKEEATATEERSNSSRKSTMIYLSYLRIRTRFVFRTLRAEDKTNFTGAIVRSPVISIDDPALGKKTALRTGSPPDITFFTGSSGIKIVTREYVFRKAREYCEPDLGKNLELFEFEIINDSSFPIDQKAKFRHTFSCLKSEMKSKWQTAKRTESVFLKKYHDWLQGTLEIPKNTIHREKYHVGRPSKEFKELTDCSKRRKTSHLRNINEAESLIYAGQMALREKGNVDGAYVIKDIMASPTRGHKYREAFKKSTTPELKIKQLSPTEALSMFVEASLTRKQYEIIRTNAKKLYPCYSILQKAKKDCYPNAESYLVTETCAEIKLQALLNHTVQRFVLYLEEVLKTLTEEELVNIELTYKWGCDGSQQAQYKQKFANNSDSDANIFQSSLVPLQLISKSSKKIIWNNPSPSSPRYCRPMRIRFIHETKDVTNDEINYHTEQIKQLTGTKITFGSYEITVTHNLLFTMVDGKVCNSATNTTSAMRCYICKATSKDFNKLEKFIESETTELQNLEFGLSVLHARIRFFETLLHISYKLPIKKWQVRTQAEKAIIRVRKTNIQEAFKNELGLIVDVPKANFGNTNDGNTSRRFFNNIEISANITGIDKTLIERFAIILEVISSGYKINIEKFDSYCQDTAKMYVELYSWYPMTTTVHKILIHGPSVIRHAILPIGTLSEEAAEARNKHFRKFREQYSRKFSRTECNMDVLNRLLLTSDPYLTSIRPKVSKKSKPFKPESREMLMPFEVDKDEDDLDEEE</sequence>
<evidence type="ECO:0000313" key="3">
    <source>
        <dbReference type="Proteomes" id="UP001153292"/>
    </source>
</evidence>
<dbReference type="PANTHER" id="PTHR33332">
    <property type="entry name" value="REVERSE TRANSCRIPTASE DOMAIN-CONTAINING PROTEIN"/>
    <property type="match status" value="1"/>
</dbReference>
<dbReference type="Proteomes" id="UP001153292">
    <property type="component" value="Chromosome 8"/>
</dbReference>
<dbReference type="EMBL" id="OU963901">
    <property type="protein sequence ID" value="CAH0407281.1"/>
    <property type="molecule type" value="Genomic_DNA"/>
</dbReference>
<gene>
    <name evidence="2" type="ORF">CHILSU_LOCUS10680</name>
</gene>
<feature type="region of interest" description="Disordered" evidence="1">
    <location>
        <begin position="903"/>
        <end position="931"/>
    </location>
</feature>
<dbReference type="Gene3D" id="3.60.10.10">
    <property type="entry name" value="Endonuclease/exonuclease/phosphatase"/>
    <property type="match status" value="1"/>
</dbReference>
<protein>
    <recommendedName>
        <fullName evidence="4">Reverse transcriptase domain-containing protein</fullName>
    </recommendedName>
</protein>
<proteinExistence type="predicted"/>
<feature type="compositionally biased region" description="Polar residues" evidence="1">
    <location>
        <begin position="909"/>
        <end position="918"/>
    </location>
</feature>
<reference evidence="2" key="1">
    <citation type="submission" date="2021-12" db="EMBL/GenBank/DDBJ databases">
        <authorList>
            <person name="King R."/>
        </authorList>
    </citation>
    <scope>NUCLEOTIDE SEQUENCE</scope>
</reference>
<evidence type="ECO:0000256" key="1">
    <source>
        <dbReference type="SAM" id="MobiDB-lite"/>
    </source>
</evidence>
<feature type="compositionally biased region" description="Basic and acidic residues" evidence="1">
    <location>
        <begin position="920"/>
        <end position="931"/>
    </location>
</feature>
<keyword evidence="3" id="KW-1185">Reference proteome</keyword>
<name>A0ABN8BBK2_CHISP</name>
<accession>A0ABN8BBK2</accession>